<protein>
    <submittedName>
        <fullName evidence="1">Uncharacterized protein</fullName>
    </submittedName>
</protein>
<gene>
    <name evidence="1" type="ORF">METZ01_LOCUS244016</name>
</gene>
<name>A0A382HVM5_9ZZZZ</name>
<organism evidence="1">
    <name type="scientific">marine metagenome</name>
    <dbReference type="NCBI Taxonomy" id="408172"/>
    <lineage>
        <taxon>unclassified sequences</taxon>
        <taxon>metagenomes</taxon>
        <taxon>ecological metagenomes</taxon>
    </lineage>
</organism>
<reference evidence="1" key="1">
    <citation type="submission" date="2018-05" db="EMBL/GenBank/DDBJ databases">
        <authorList>
            <person name="Lanie J.A."/>
            <person name="Ng W.-L."/>
            <person name="Kazmierczak K.M."/>
            <person name="Andrzejewski T.M."/>
            <person name="Davidsen T.M."/>
            <person name="Wayne K.J."/>
            <person name="Tettelin H."/>
            <person name="Glass J.I."/>
            <person name="Rusch D."/>
            <person name="Podicherti R."/>
            <person name="Tsui H.-C.T."/>
            <person name="Winkler M.E."/>
        </authorList>
    </citation>
    <scope>NUCLEOTIDE SEQUENCE</scope>
</reference>
<sequence length="71" mass="7598">MRTVVVDLLGTDAHGGLASHRDALREINLFLADRPSACRSLAERLGGVAVPFVVESAHQQVTLSGLLGYLR</sequence>
<evidence type="ECO:0000313" key="1">
    <source>
        <dbReference type="EMBL" id="SVB91162.1"/>
    </source>
</evidence>
<proteinExistence type="predicted"/>
<dbReference type="EMBL" id="UINC01063480">
    <property type="protein sequence ID" value="SVB91162.1"/>
    <property type="molecule type" value="Genomic_DNA"/>
</dbReference>
<accession>A0A382HVM5</accession>
<dbReference type="AlphaFoldDB" id="A0A382HVM5"/>